<evidence type="ECO:0000313" key="8">
    <source>
        <dbReference type="Proteomes" id="UP001596337"/>
    </source>
</evidence>
<evidence type="ECO:0000256" key="4">
    <source>
        <dbReference type="ARBA" id="ARBA00023136"/>
    </source>
</evidence>
<dbReference type="RefSeq" id="WP_345396911.1">
    <property type="nucleotide sequence ID" value="NZ_BAABLA010000026.1"/>
</dbReference>
<comment type="subcellular location">
    <subcellularLocation>
        <location evidence="5">Cell membrane</location>
        <topology evidence="5">Multi-pass membrane protein</topology>
    </subcellularLocation>
    <subcellularLocation>
        <location evidence="1">Membrane</location>
        <topology evidence="1">Multi-pass membrane protein</topology>
    </subcellularLocation>
</comment>
<keyword evidence="8" id="KW-1185">Reference proteome</keyword>
<dbReference type="PANTHER" id="PTHR11432">
    <property type="entry name" value="NADH DEHYDROGENASE SUBUNIT 1"/>
    <property type="match status" value="1"/>
</dbReference>
<dbReference type="GO" id="GO:0050136">
    <property type="term" value="F:NADH dehydrogenase (quinone) (non-electrogenic) activity"/>
    <property type="evidence" value="ECO:0007669"/>
    <property type="project" value="UniProtKB-EC"/>
</dbReference>
<evidence type="ECO:0000256" key="5">
    <source>
        <dbReference type="RuleBase" id="RU000471"/>
    </source>
</evidence>
<name>A0ABW2C263_9PSEU</name>
<evidence type="ECO:0000256" key="6">
    <source>
        <dbReference type="SAM" id="Phobius"/>
    </source>
</evidence>
<feature type="transmembrane region" description="Helical" evidence="6">
    <location>
        <begin position="254"/>
        <end position="275"/>
    </location>
</feature>
<accession>A0ABW2C263</accession>
<feature type="transmembrane region" description="Helical" evidence="6">
    <location>
        <begin position="6"/>
        <end position="25"/>
    </location>
</feature>
<sequence length="308" mass="32183">MVEVAPWWWAMLLPVALGALVLGMVSGEAAVDARTAGRRVTTGELTRPVRGAARLLMRQRRLPLRADAVLWRIGSAAGVVAAVLAAAVVPFGGYVVWDSAVGIVWFNAMGALMWALAWLAGWGANSAHALVGGYRFLAQALAYELPLMFALTAPALGAASLRMGDVVAAQQDVWFVVWMPLAFAVYLLGVLGISFWGPLAPPAGSDIASGIAAEQSGMDRLALLAGRGMLLVTGAAFAVPLFLGGGGGPVLPGWLWSLLKTVAVLAVLVWLSVGLPRVAVPRLLRVGWVMVLPAVLAQLLVVGVVVAW</sequence>
<feature type="transmembrane region" description="Helical" evidence="6">
    <location>
        <begin position="173"/>
        <end position="200"/>
    </location>
</feature>
<protein>
    <submittedName>
        <fullName evidence="7">NADH-quinone oxidoreductase subunit H</fullName>
        <ecNumber evidence="7">1.6.5.9</ecNumber>
    </submittedName>
</protein>
<evidence type="ECO:0000256" key="2">
    <source>
        <dbReference type="ARBA" id="ARBA00022692"/>
    </source>
</evidence>
<dbReference type="Proteomes" id="UP001596337">
    <property type="component" value="Unassembled WGS sequence"/>
</dbReference>
<keyword evidence="3 6" id="KW-1133">Transmembrane helix</keyword>
<dbReference type="EC" id="1.6.5.9" evidence="7"/>
<reference evidence="8" key="1">
    <citation type="journal article" date="2019" name="Int. J. Syst. Evol. Microbiol.">
        <title>The Global Catalogue of Microorganisms (GCM) 10K type strain sequencing project: providing services to taxonomists for standard genome sequencing and annotation.</title>
        <authorList>
            <consortium name="The Broad Institute Genomics Platform"/>
            <consortium name="The Broad Institute Genome Sequencing Center for Infectious Disease"/>
            <person name="Wu L."/>
            <person name="Ma J."/>
        </authorList>
    </citation>
    <scope>NUCLEOTIDE SEQUENCE [LARGE SCALE GENOMIC DNA]</scope>
    <source>
        <strain evidence="8">KCTC 32255</strain>
    </source>
</reference>
<feature type="transmembrane region" description="Helical" evidence="6">
    <location>
        <begin position="103"/>
        <end position="124"/>
    </location>
</feature>
<keyword evidence="4 6" id="KW-0472">Membrane</keyword>
<evidence type="ECO:0000256" key="3">
    <source>
        <dbReference type="ARBA" id="ARBA00022989"/>
    </source>
</evidence>
<dbReference type="InterPro" id="IPR001694">
    <property type="entry name" value="NADH_UbQ_OxRdtase_su1/FPO"/>
</dbReference>
<dbReference type="PANTHER" id="PTHR11432:SF3">
    <property type="entry name" value="NADH-UBIQUINONE OXIDOREDUCTASE CHAIN 1"/>
    <property type="match status" value="1"/>
</dbReference>
<comment type="similarity">
    <text evidence="5">Belongs to the complex I subunit 1 family.</text>
</comment>
<keyword evidence="7" id="KW-0560">Oxidoreductase</keyword>
<comment type="caution">
    <text evidence="7">The sequence shown here is derived from an EMBL/GenBank/DDBJ whole genome shotgun (WGS) entry which is preliminary data.</text>
</comment>
<evidence type="ECO:0000313" key="7">
    <source>
        <dbReference type="EMBL" id="MFC6868864.1"/>
    </source>
</evidence>
<gene>
    <name evidence="7" type="ORF">ACFQGD_17110</name>
</gene>
<proteinExistence type="inferred from homology"/>
<evidence type="ECO:0000256" key="1">
    <source>
        <dbReference type="ARBA" id="ARBA00004141"/>
    </source>
</evidence>
<feature type="transmembrane region" description="Helical" evidence="6">
    <location>
        <begin position="287"/>
        <end position="307"/>
    </location>
</feature>
<feature type="transmembrane region" description="Helical" evidence="6">
    <location>
        <begin position="221"/>
        <end position="242"/>
    </location>
</feature>
<dbReference type="Pfam" id="PF00146">
    <property type="entry name" value="NADHdh"/>
    <property type="match status" value="1"/>
</dbReference>
<feature type="transmembrane region" description="Helical" evidence="6">
    <location>
        <begin position="69"/>
        <end position="97"/>
    </location>
</feature>
<keyword evidence="2 5" id="KW-0812">Transmembrane</keyword>
<keyword evidence="5" id="KW-0520">NAD</keyword>
<organism evidence="7 8">
    <name type="scientific">Haloechinothrix salitolerans</name>
    <dbReference type="NCBI Taxonomy" id="926830"/>
    <lineage>
        <taxon>Bacteria</taxon>
        <taxon>Bacillati</taxon>
        <taxon>Actinomycetota</taxon>
        <taxon>Actinomycetes</taxon>
        <taxon>Pseudonocardiales</taxon>
        <taxon>Pseudonocardiaceae</taxon>
        <taxon>Haloechinothrix</taxon>
    </lineage>
</organism>
<feature type="transmembrane region" description="Helical" evidence="6">
    <location>
        <begin position="136"/>
        <end position="161"/>
    </location>
</feature>
<dbReference type="EMBL" id="JBHSXX010000001">
    <property type="protein sequence ID" value="MFC6868864.1"/>
    <property type="molecule type" value="Genomic_DNA"/>
</dbReference>